<sequence>MAYDEVLAARVAELLGDLPDVRSQKMFGGLGFMVGGHMAVAVASGGDLMVRVDPGEADAWLDEPGVRPMEMHGRQMRGWLVVSIAAVATDEELDRWLRRGVSRACSPDVR</sequence>
<dbReference type="OrthoDB" id="214902at2"/>
<name>A0A1A9GM04_9ACTN</name>
<reference evidence="2 3" key="1">
    <citation type="submission" date="2016-03" db="EMBL/GenBank/DDBJ databases">
        <title>Complete genome sequence of a soil Actinobacterium, Nocardioides dokdonensis FR1436.</title>
        <authorList>
            <person name="Kwon S.-K."/>
            <person name="Kim K."/>
            <person name="Kim J.F."/>
        </authorList>
    </citation>
    <scope>NUCLEOTIDE SEQUENCE [LARGE SCALE GENOMIC DNA]</scope>
    <source>
        <strain evidence="2 3">FR1436</strain>
    </source>
</reference>
<dbReference type="EMBL" id="CP015079">
    <property type="protein sequence ID" value="ANH39308.1"/>
    <property type="molecule type" value="Genomic_DNA"/>
</dbReference>
<dbReference type="Proteomes" id="UP000077868">
    <property type="component" value="Chromosome"/>
</dbReference>
<dbReference type="STRING" id="1300347.I601_2892"/>
<keyword evidence="3" id="KW-1185">Reference proteome</keyword>
<organism evidence="2 3">
    <name type="scientific">Nocardioides dokdonensis FR1436</name>
    <dbReference type="NCBI Taxonomy" id="1300347"/>
    <lineage>
        <taxon>Bacteria</taxon>
        <taxon>Bacillati</taxon>
        <taxon>Actinomycetota</taxon>
        <taxon>Actinomycetes</taxon>
        <taxon>Propionibacteriales</taxon>
        <taxon>Nocardioidaceae</taxon>
        <taxon>Nocardioides</taxon>
    </lineage>
</organism>
<dbReference type="Pfam" id="PF04993">
    <property type="entry name" value="TfoX_N"/>
    <property type="match status" value="1"/>
</dbReference>
<feature type="domain" description="TfoX N-terminal" evidence="1">
    <location>
        <begin position="13"/>
        <end position="103"/>
    </location>
</feature>
<dbReference type="AlphaFoldDB" id="A0A1A9GM04"/>
<proteinExistence type="predicted"/>
<dbReference type="SUPFAM" id="SSF159894">
    <property type="entry name" value="YgaC/TfoX-N like"/>
    <property type="match status" value="1"/>
</dbReference>
<dbReference type="Gene3D" id="3.30.1460.30">
    <property type="entry name" value="YgaC/TfoX-N like chaperone"/>
    <property type="match status" value="1"/>
</dbReference>
<dbReference type="PATRIC" id="fig|1300347.3.peg.2892"/>
<evidence type="ECO:0000313" key="2">
    <source>
        <dbReference type="EMBL" id="ANH39308.1"/>
    </source>
</evidence>
<gene>
    <name evidence="2" type="ORF">I601_2892</name>
</gene>
<evidence type="ECO:0000313" key="3">
    <source>
        <dbReference type="Proteomes" id="UP000077868"/>
    </source>
</evidence>
<dbReference type="RefSeq" id="WP_068111040.1">
    <property type="nucleotide sequence ID" value="NZ_CP015079.1"/>
</dbReference>
<dbReference type="KEGG" id="ndk:I601_2892"/>
<accession>A0A1A9GM04</accession>
<dbReference type="InterPro" id="IPR007076">
    <property type="entry name" value="TfoX_N"/>
</dbReference>
<evidence type="ECO:0000259" key="1">
    <source>
        <dbReference type="Pfam" id="PF04993"/>
    </source>
</evidence>
<protein>
    <recommendedName>
        <fullName evidence="1">TfoX N-terminal domain-containing protein</fullName>
    </recommendedName>
</protein>